<evidence type="ECO:0000313" key="2">
    <source>
        <dbReference type="Proteomes" id="UP000241048"/>
    </source>
</evidence>
<dbReference type="NCBIfam" id="NF045669">
    <property type="entry name" value="DVU1555_fam_CGA"/>
    <property type="match status" value="1"/>
</dbReference>
<reference evidence="1 2" key="1">
    <citation type="submission" date="2018-03" db="EMBL/GenBank/DDBJ databases">
        <title>Lachnoclostridium SNUG30386 gen.nov., sp.nov., isolated from human faeces.</title>
        <authorList>
            <person name="Seo B."/>
            <person name="Jeon K."/>
            <person name="Ko G."/>
        </authorList>
    </citation>
    <scope>NUCLEOTIDE SEQUENCE [LARGE SCALE GENOMIC DNA]</scope>
    <source>
        <strain evidence="1 2">SNUG30386</strain>
    </source>
</reference>
<dbReference type="RefSeq" id="WP_107000907.1">
    <property type="nucleotide sequence ID" value="NZ_DBFCBK010000038.1"/>
</dbReference>
<dbReference type="SUPFAM" id="SSF48695">
    <property type="entry name" value="Multiheme cytochromes"/>
    <property type="match status" value="1"/>
</dbReference>
<accession>A0A2T3FRI2</accession>
<gene>
    <name evidence="1" type="ORF">C7U56_08460</name>
</gene>
<evidence type="ECO:0008006" key="3">
    <source>
        <dbReference type="Google" id="ProtNLM"/>
    </source>
</evidence>
<sequence>MEPDIKKLNQLLLSGSCCSQALVSLGLTLKGEENPSLLKASAALCLGVRSGLTCGALTGAAMMMALFEPEAAYSEMIPELADWFQENYGEIYGGSDCHSILGDNMANKALRCPQVVENTYRKARELLEDYGVDLADLAEMLENADD</sequence>
<keyword evidence="2" id="KW-1185">Reference proteome</keyword>
<dbReference type="InterPro" id="IPR010181">
    <property type="entry name" value="CGCAxxGCC_motif"/>
</dbReference>
<comment type="caution">
    <text evidence="1">The sequence shown here is derived from an EMBL/GenBank/DDBJ whole genome shotgun (WGS) entry which is preliminary data.</text>
</comment>
<protein>
    <recommendedName>
        <fullName evidence="3">C_GCAxxG_C_C family protein</fullName>
    </recommendedName>
</protein>
<proteinExistence type="predicted"/>
<dbReference type="InterPro" id="IPR036280">
    <property type="entry name" value="Multihaem_cyt_sf"/>
</dbReference>
<name>A0A2T3FRI2_9CLOT</name>
<dbReference type="Pfam" id="PF09719">
    <property type="entry name" value="C_GCAxxG_C_C"/>
    <property type="match status" value="1"/>
</dbReference>
<dbReference type="EMBL" id="PYLO01000002">
    <property type="protein sequence ID" value="PST37880.1"/>
    <property type="molecule type" value="Genomic_DNA"/>
</dbReference>
<evidence type="ECO:0000313" key="1">
    <source>
        <dbReference type="EMBL" id="PST37880.1"/>
    </source>
</evidence>
<dbReference type="Proteomes" id="UP000241048">
    <property type="component" value="Unassembled WGS sequence"/>
</dbReference>
<dbReference type="AlphaFoldDB" id="A0A2T3FRI2"/>
<organism evidence="1 2">
    <name type="scientific">Clostridium fessum</name>
    <dbReference type="NCBI Taxonomy" id="2126740"/>
    <lineage>
        <taxon>Bacteria</taxon>
        <taxon>Bacillati</taxon>
        <taxon>Bacillota</taxon>
        <taxon>Clostridia</taxon>
        <taxon>Eubacteriales</taxon>
        <taxon>Clostridiaceae</taxon>
        <taxon>Clostridium</taxon>
    </lineage>
</organism>